<dbReference type="KEGG" id="gtt:GUITHDRAFT_166372"/>
<feature type="domain" description="Replication factor-A protein 1 N-terminal" evidence="12">
    <location>
        <begin position="5"/>
        <end position="105"/>
    </location>
</feature>
<dbReference type="NCBIfam" id="TIGR00617">
    <property type="entry name" value="rpa1"/>
    <property type="match status" value="1"/>
</dbReference>
<dbReference type="GeneID" id="17290537"/>
<sequence>MAANITQGAVREIYWNNTGSADTGKSYVVQVIDIKKIGTNNGTSGERYRLVISDTSFFCQAMLATQLNGIVNAKELDKFCIVEIKDCICNVVQSRRIVIILSIEVKGPPMAQMIGKPVSIDSAGDPSGQQSKAPQNAMPSSAAPSYSTAPTSVGSKNQSAVNPPPENNYDRQRQFTQANVKSERSQGDFVNAMGSNSFQNQNDMPNRMERASNESANPYAVKTGNSFVNSSTGFPNNNQVVFNSNPVQEHERNSFKSQPMGYSGPYAGQGPISYGMGTSMNQFAGDGMKQSGSSDHAFRNTMTKGEGRLFNIDIMDHTGDIRGTFFNDDADKWFPHLQANKVYKIRGGTIKQANRKFNTTSSEYEITFNRDSTFDIVADSEAPKVSYNFRKIEEIENTEPQSIVDVLAVVHDVQPLGSVTVKSGSNAGNQIAKRDVSLLDTGGKTIKLTLWDDHKDVVTENDMSNPVIAIKGVRVSDFNGRSLSTTRSSMIEMNPDLQEAHLLKGWYDCHGKSAVFQAVGGSMSSGSKDSRKTISQIKGENLGNAEKPDYFTLRAWVTYFKHDGTWNYPANPETKKKVIAHGDSWFDESTQQTIERCERRYVMNLSCSDFTGSHWFSAFNDQGIALLGKTADELQELKDSMNPDYEATWQASVFKPYVLKVRAKAETWQDETRVKCTIMEVKPVDWREGATEIRNLIRDFGL</sequence>
<dbReference type="Gene3D" id="2.40.50.140">
    <property type="entry name" value="Nucleic acid-binding proteins"/>
    <property type="match status" value="4"/>
</dbReference>
<name>L1IC32_GUITC</name>
<gene>
    <name evidence="15" type="primary">RPA1</name>
    <name evidence="15" type="ORF">GUITHDRAFT_166372</name>
</gene>
<dbReference type="GO" id="GO:0006310">
    <property type="term" value="P:DNA recombination"/>
    <property type="evidence" value="ECO:0007669"/>
    <property type="project" value="InterPro"/>
</dbReference>
<dbReference type="CDD" id="cd04474">
    <property type="entry name" value="RPA1_DBD_A"/>
    <property type="match status" value="1"/>
</dbReference>
<dbReference type="Proteomes" id="UP000011087">
    <property type="component" value="Unassembled WGS sequence"/>
</dbReference>
<evidence type="ECO:0000256" key="2">
    <source>
        <dbReference type="ARBA" id="ARBA00005690"/>
    </source>
</evidence>
<dbReference type="SUPFAM" id="SSF50249">
    <property type="entry name" value="Nucleic acid-binding proteins"/>
    <property type="match status" value="4"/>
</dbReference>
<feature type="region of interest" description="Disordered" evidence="10">
    <location>
        <begin position="116"/>
        <end position="170"/>
    </location>
</feature>
<dbReference type="GO" id="GO:0003677">
    <property type="term" value="F:DNA binding"/>
    <property type="evidence" value="ECO:0007669"/>
    <property type="project" value="UniProtKB-KW"/>
</dbReference>
<feature type="compositionally biased region" description="Low complexity" evidence="10">
    <location>
        <begin position="139"/>
        <end position="152"/>
    </location>
</feature>
<dbReference type="FunFam" id="2.40.50.140:FF:000041">
    <property type="entry name" value="Replication protein A subunit"/>
    <property type="match status" value="1"/>
</dbReference>
<dbReference type="FunFam" id="2.40.50.140:FF:000090">
    <property type="entry name" value="Replication protein A subunit"/>
    <property type="match status" value="1"/>
</dbReference>
<evidence type="ECO:0000259" key="13">
    <source>
        <dbReference type="Pfam" id="PF08646"/>
    </source>
</evidence>
<dbReference type="CDD" id="cd04476">
    <property type="entry name" value="RPA1_DBD_C"/>
    <property type="match status" value="1"/>
</dbReference>
<keyword evidence="6 9" id="KW-0862">Zinc</keyword>
<organism evidence="15">
    <name type="scientific">Guillardia theta (strain CCMP2712)</name>
    <name type="common">Cryptophyte</name>
    <dbReference type="NCBI Taxonomy" id="905079"/>
    <lineage>
        <taxon>Eukaryota</taxon>
        <taxon>Cryptophyceae</taxon>
        <taxon>Pyrenomonadales</taxon>
        <taxon>Geminigeraceae</taxon>
        <taxon>Guillardia</taxon>
    </lineage>
</organism>
<keyword evidence="4 9" id="KW-0479">Metal-binding</keyword>
<accession>L1IC32</accession>
<dbReference type="Pfam" id="PF04057">
    <property type="entry name" value="Rep-A_N"/>
    <property type="match status" value="1"/>
</dbReference>
<evidence type="ECO:0000256" key="3">
    <source>
        <dbReference type="ARBA" id="ARBA00022705"/>
    </source>
</evidence>
<feature type="compositionally biased region" description="Polar residues" evidence="10">
    <location>
        <begin position="127"/>
        <end position="138"/>
    </location>
</feature>
<feature type="domain" description="OB" evidence="11">
    <location>
        <begin position="304"/>
        <end position="367"/>
    </location>
</feature>
<dbReference type="PANTHER" id="PTHR47165:SF4">
    <property type="entry name" value="OS03G0429900 PROTEIN"/>
    <property type="match status" value="1"/>
</dbReference>
<reference evidence="17" key="2">
    <citation type="submission" date="2012-11" db="EMBL/GenBank/DDBJ databases">
        <authorList>
            <person name="Kuo A."/>
            <person name="Curtis B.A."/>
            <person name="Tanifuji G."/>
            <person name="Burki F."/>
            <person name="Gruber A."/>
            <person name="Irimia M."/>
            <person name="Maruyama S."/>
            <person name="Arias M.C."/>
            <person name="Ball S.G."/>
            <person name="Gile G.H."/>
            <person name="Hirakawa Y."/>
            <person name="Hopkins J.F."/>
            <person name="Rensing S.A."/>
            <person name="Schmutz J."/>
            <person name="Symeonidi A."/>
            <person name="Elias M."/>
            <person name="Eveleigh R.J."/>
            <person name="Herman E.K."/>
            <person name="Klute M.J."/>
            <person name="Nakayama T."/>
            <person name="Obornik M."/>
            <person name="Reyes-Prieto A."/>
            <person name="Armbrust E.V."/>
            <person name="Aves S.J."/>
            <person name="Beiko R.G."/>
            <person name="Coutinho P."/>
            <person name="Dacks J.B."/>
            <person name="Durnford D.G."/>
            <person name="Fast N.M."/>
            <person name="Green B.R."/>
            <person name="Grisdale C."/>
            <person name="Hempe F."/>
            <person name="Henrissat B."/>
            <person name="Hoppner M.P."/>
            <person name="Ishida K.-I."/>
            <person name="Kim E."/>
            <person name="Koreny L."/>
            <person name="Kroth P.G."/>
            <person name="Liu Y."/>
            <person name="Malik S.-B."/>
            <person name="Maier U.G."/>
            <person name="McRose D."/>
            <person name="Mock T."/>
            <person name="Neilson J.A."/>
            <person name="Onodera N.T."/>
            <person name="Poole A.M."/>
            <person name="Pritham E.J."/>
            <person name="Richards T.A."/>
            <person name="Rocap G."/>
            <person name="Roy S.W."/>
            <person name="Sarai C."/>
            <person name="Schaack S."/>
            <person name="Shirato S."/>
            <person name="Slamovits C.H."/>
            <person name="Spencer D.F."/>
            <person name="Suzuki S."/>
            <person name="Worden A.Z."/>
            <person name="Zauner S."/>
            <person name="Barry K."/>
            <person name="Bell C."/>
            <person name="Bharti A.K."/>
            <person name="Crow J.A."/>
            <person name="Grimwood J."/>
            <person name="Kramer R."/>
            <person name="Lindquist E."/>
            <person name="Lucas S."/>
            <person name="Salamov A."/>
            <person name="McFadden G.I."/>
            <person name="Lane C.E."/>
            <person name="Keeling P.J."/>
            <person name="Gray M.W."/>
            <person name="Grigoriev I.V."/>
            <person name="Archibald J.M."/>
        </authorList>
    </citation>
    <scope>NUCLEOTIDE SEQUENCE</scope>
    <source>
        <strain evidence="17">CCMP2712</strain>
    </source>
</reference>
<proteinExistence type="inferred from homology"/>
<evidence type="ECO:0000256" key="9">
    <source>
        <dbReference type="RuleBase" id="RU364130"/>
    </source>
</evidence>
<dbReference type="FunFam" id="2.40.50.140:FF:000064">
    <property type="entry name" value="Replication protein A subunit"/>
    <property type="match status" value="1"/>
</dbReference>
<dbReference type="GO" id="GO:0008270">
    <property type="term" value="F:zinc ion binding"/>
    <property type="evidence" value="ECO:0007669"/>
    <property type="project" value="UniProtKB-KW"/>
</dbReference>
<comment type="subcellular location">
    <subcellularLocation>
        <location evidence="1 9">Nucleus</location>
    </subcellularLocation>
</comment>
<dbReference type="InterPro" id="IPR004591">
    <property type="entry name" value="Rfa1"/>
</dbReference>
<evidence type="ECO:0000259" key="12">
    <source>
        <dbReference type="Pfam" id="PF04057"/>
    </source>
</evidence>
<dbReference type="GO" id="GO:0006260">
    <property type="term" value="P:DNA replication"/>
    <property type="evidence" value="ECO:0007669"/>
    <property type="project" value="UniProtKB-KW"/>
</dbReference>
<feature type="domain" description="Replication protein A OB" evidence="14">
    <location>
        <begin position="392"/>
        <end position="494"/>
    </location>
</feature>
<dbReference type="RefSeq" id="XP_005820771.1">
    <property type="nucleotide sequence ID" value="XM_005820714.1"/>
</dbReference>
<keyword evidence="8 9" id="KW-0539">Nucleus</keyword>
<evidence type="ECO:0000256" key="10">
    <source>
        <dbReference type="SAM" id="MobiDB-lite"/>
    </source>
</evidence>
<evidence type="ECO:0000256" key="1">
    <source>
        <dbReference type="ARBA" id="ARBA00004123"/>
    </source>
</evidence>
<dbReference type="EnsemblProtists" id="EKX33791">
    <property type="protein sequence ID" value="EKX33791"/>
    <property type="gene ID" value="GUITHDRAFT_166372"/>
</dbReference>
<dbReference type="Pfam" id="PF08646">
    <property type="entry name" value="Rep_fac-A_C"/>
    <property type="match status" value="1"/>
</dbReference>
<evidence type="ECO:0000256" key="4">
    <source>
        <dbReference type="ARBA" id="ARBA00022723"/>
    </source>
</evidence>
<dbReference type="InterPro" id="IPR007199">
    <property type="entry name" value="Rep_factor-A_N"/>
</dbReference>
<evidence type="ECO:0000256" key="8">
    <source>
        <dbReference type="ARBA" id="ARBA00023242"/>
    </source>
</evidence>
<dbReference type="InterPro" id="IPR013955">
    <property type="entry name" value="Rep_factor-A_C"/>
</dbReference>
<dbReference type="InterPro" id="IPR004365">
    <property type="entry name" value="NA-bd_OB_tRNA"/>
</dbReference>
<dbReference type="PANTHER" id="PTHR47165">
    <property type="entry name" value="OS03G0429900 PROTEIN"/>
    <property type="match status" value="1"/>
</dbReference>
<dbReference type="Pfam" id="PF16900">
    <property type="entry name" value="REPA_OB_2"/>
    <property type="match status" value="1"/>
</dbReference>
<dbReference type="EMBL" id="JH993129">
    <property type="protein sequence ID" value="EKX33791.1"/>
    <property type="molecule type" value="Genomic_DNA"/>
</dbReference>
<dbReference type="eggNOG" id="KOG0851">
    <property type="taxonomic scope" value="Eukaryota"/>
</dbReference>
<feature type="domain" description="Replication factor A C-terminal" evidence="13">
    <location>
        <begin position="550"/>
        <end position="690"/>
    </location>
</feature>
<reference evidence="15 17" key="1">
    <citation type="journal article" date="2012" name="Nature">
        <title>Algal genomes reveal evolutionary mosaicism and the fate of nucleomorphs.</title>
        <authorList>
            <consortium name="DOE Joint Genome Institute"/>
            <person name="Curtis B.A."/>
            <person name="Tanifuji G."/>
            <person name="Burki F."/>
            <person name="Gruber A."/>
            <person name="Irimia M."/>
            <person name="Maruyama S."/>
            <person name="Arias M.C."/>
            <person name="Ball S.G."/>
            <person name="Gile G.H."/>
            <person name="Hirakawa Y."/>
            <person name="Hopkins J.F."/>
            <person name="Kuo A."/>
            <person name="Rensing S.A."/>
            <person name="Schmutz J."/>
            <person name="Symeonidi A."/>
            <person name="Elias M."/>
            <person name="Eveleigh R.J."/>
            <person name="Herman E.K."/>
            <person name="Klute M.J."/>
            <person name="Nakayama T."/>
            <person name="Obornik M."/>
            <person name="Reyes-Prieto A."/>
            <person name="Armbrust E.V."/>
            <person name="Aves S.J."/>
            <person name="Beiko R.G."/>
            <person name="Coutinho P."/>
            <person name="Dacks J.B."/>
            <person name="Durnford D.G."/>
            <person name="Fast N.M."/>
            <person name="Green B.R."/>
            <person name="Grisdale C.J."/>
            <person name="Hempel F."/>
            <person name="Henrissat B."/>
            <person name="Hoppner M.P."/>
            <person name="Ishida K."/>
            <person name="Kim E."/>
            <person name="Koreny L."/>
            <person name="Kroth P.G."/>
            <person name="Liu Y."/>
            <person name="Malik S.B."/>
            <person name="Maier U.G."/>
            <person name="McRose D."/>
            <person name="Mock T."/>
            <person name="Neilson J.A."/>
            <person name="Onodera N.T."/>
            <person name="Poole A.M."/>
            <person name="Pritham E.J."/>
            <person name="Richards T.A."/>
            <person name="Rocap G."/>
            <person name="Roy S.W."/>
            <person name="Sarai C."/>
            <person name="Schaack S."/>
            <person name="Shirato S."/>
            <person name="Slamovits C.H."/>
            <person name="Spencer D.F."/>
            <person name="Suzuki S."/>
            <person name="Worden A.Z."/>
            <person name="Zauner S."/>
            <person name="Barry K."/>
            <person name="Bell C."/>
            <person name="Bharti A.K."/>
            <person name="Crow J.A."/>
            <person name="Grimwood J."/>
            <person name="Kramer R."/>
            <person name="Lindquist E."/>
            <person name="Lucas S."/>
            <person name="Salamov A."/>
            <person name="McFadden G.I."/>
            <person name="Lane C.E."/>
            <person name="Keeling P.J."/>
            <person name="Gray M.W."/>
            <person name="Grigoriev I.V."/>
            <person name="Archibald J.M."/>
        </authorList>
    </citation>
    <scope>NUCLEOTIDE SEQUENCE</scope>
    <source>
        <strain evidence="15 17">CCMP2712</strain>
    </source>
</reference>
<dbReference type="HOGENOM" id="CLU_012393_2_1_1"/>
<protein>
    <recommendedName>
        <fullName evidence="9">Replication protein A subunit</fullName>
    </recommendedName>
</protein>
<dbReference type="PaxDb" id="55529-EKX33791"/>
<dbReference type="STRING" id="905079.L1IC32"/>
<dbReference type="CDD" id="cd04475">
    <property type="entry name" value="RPA1_DBD_B"/>
    <property type="match status" value="1"/>
</dbReference>
<dbReference type="CDD" id="cd04477">
    <property type="entry name" value="RPA1N"/>
    <property type="match status" value="1"/>
</dbReference>
<evidence type="ECO:0000256" key="5">
    <source>
        <dbReference type="ARBA" id="ARBA00022771"/>
    </source>
</evidence>
<dbReference type="InterPro" id="IPR031657">
    <property type="entry name" value="REPA_OB_2"/>
</dbReference>
<dbReference type="AlphaFoldDB" id="L1IC32"/>
<dbReference type="Pfam" id="PF01336">
    <property type="entry name" value="tRNA_anti-codon"/>
    <property type="match status" value="1"/>
</dbReference>
<dbReference type="OMA" id="DQCDAFY"/>
<keyword evidence="3 9" id="KW-0235">DNA replication</keyword>
<evidence type="ECO:0000256" key="6">
    <source>
        <dbReference type="ARBA" id="ARBA00022833"/>
    </source>
</evidence>
<dbReference type="GO" id="GO:0006281">
    <property type="term" value="P:DNA repair"/>
    <property type="evidence" value="ECO:0007669"/>
    <property type="project" value="InterPro"/>
</dbReference>
<dbReference type="OrthoDB" id="1751331at2759"/>
<keyword evidence="17" id="KW-1185">Reference proteome</keyword>
<keyword evidence="7 9" id="KW-0238">DNA-binding</keyword>
<dbReference type="FunFam" id="2.40.50.140:FF:000117">
    <property type="entry name" value="Replication protein A subunit"/>
    <property type="match status" value="1"/>
</dbReference>
<evidence type="ECO:0000259" key="11">
    <source>
        <dbReference type="Pfam" id="PF01336"/>
    </source>
</evidence>
<evidence type="ECO:0000313" key="15">
    <source>
        <dbReference type="EMBL" id="EKX33791.1"/>
    </source>
</evidence>
<reference evidence="16" key="3">
    <citation type="submission" date="2015-06" db="UniProtKB">
        <authorList>
            <consortium name="EnsemblProtists"/>
        </authorList>
    </citation>
    <scope>IDENTIFICATION</scope>
</reference>
<comment type="similarity">
    <text evidence="2 9">Belongs to the replication factor A protein 1 family.</text>
</comment>
<dbReference type="InterPro" id="IPR047192">
    <property type="entry name" value="Euk_RPA1_DBD_C"/>
</dbReference>
<evidence type="ECO:0000313" key="17">
    <source>
        <dbReference type="Proteomes" id="UP000011087"/>
    </source>
</evidence>
<keyword evidence="5 9" id="KW-0863">Zinc-finger</keyword>
<dbReference type="GO" id="GO:0005634">
    <property type="term" value="C:nucleus"/>
    <property type="evidence" value="ECO:0007669"/>
    <property type="project" value="UniProtKB-SubCell"/>
</dbReference>
<dbReference type="InterPro" id="IPR012340">
    <property type="entry name" value="NA-bd_OB-fold"/>
</dbReference>
<evidence type="ECO:0000313" key="16">
    <source>
        <dbReference type="EnsemblProtists" id="EKX33791"/>
    </source>
</evidence>
<evidence type="ECO:0000259" key="14">
    <source>
        <dbReference type="Pfam" id="PF16900"/>
    </source>
</evidence>
<evidence type="ECO:0000256" key="7">
    <source>
        <dbReference type="ARBA" id="ARBA00023125"/>
    </source>
</evidence>